<keyword evidence="3" id="KW-1185">Reference proteome</keyword>
<dbReference type="RefSeq" id="WP_266349979.1">
    <property type="nucleotide sequence ID" value="NZ_JAPKNG010000005.1"/>
</dbReference>
<organism evidence="2 3">
    <name type="scientific">Kaistia dalseonensis</name>
    <dbReference type="NCBI Taxonomy" id="410840"/>
    <lineage>
        <taxon>Bacteria</taxon>
        <taxon>Pseudomonadati</taxon>
        <taxon>Pseudomonadota</taxon>
        <taxon>Alphaproteobacteria</taxon>
        <taxon>Hyphomicrobiales</taxon>
        <taxon>Kaistiaceae</taxon>
        <taxon>Kaistia</taxon>
    </lineage>
</organism>
<keyword evidence="1" id="KW-0472">Membrane</keyword>
<reference evidence="2 3" key="1">
    <citation type="submission" date="2023-07" db="EMBL/GenBank/DDBJ databases">
        <title>Genomic Encyclopedia of Type Strains, Phase IV (KMG-IV): sequencing the most valuable type-strain genomes for metagenomic binning, comparative biology and taxonomic classification.</title>
        <authorList>
            <person name="Goeker M."/>
        </authorList>
    </citation>
    <scope>NUCLEOTIDE SEQUENCE [LARGE SCALE GENOMIC DNA]</scope>
    <source>
        <strain evidence="2 3">B6-8</strain>
    </source>
</reference>
<sequence>MVRWLVRLLGLFAIAGALIALVVDGTRSIAASTLTLTSLGQAWFSFDPDSLAAAQAAVASHVEVYVGAWVWYPVIQFLLTLPVWLVFGALGALLVLAGKPRPFRAAVA</sequence>
<feature type="transmembrane region" description="Helical" evidence="1">
    <location>
        <begin position="70"/>
        <end position="96"/>
    </location>
</feature>
<evidence type="ECO:0000313" key="3">
    <source>
        <dbReference type="Proteomes" id="UP001241603"/>
    </source>
</evidence>
<gene>
    <name evidence="2" type="ORF">QO014_003476</name>
</gene>
<comment type="caution">
    <text evidence="2">The sequence shown here is derived from an EMBL/GenBank/DDBJ whole genome shotgun (WGS) entry which is preliminary data.</text>
</comment>
<proteinExistence type="predicted"/>
<keyword evidence="1" id="KW-0812">Transmembrane</keyword>
<dbReference type="EMBL" id="JAUSVO010000005">
    <property type="protein sequence ID" value="MDQ0439075.1"/>
    <property type="molecule type" value="Genomic_DNA"/>
</dbReference>
<name>A0ABU0HBC5_9HYPH</name>
<evidence type="ECO:0000256" key="1">
    <source>
        <dbReference type="SAM" id="Phobius"/>
    </source>
</evidence>
<accession>A0ABU0HBC5</accession>
<evidence type="ECO:0000313" key="2">
    <source>
        <dbReference type="EMBL" id="MDQ0439075.1"/>
    </source>
</evidence>
<keyword evidence="1" id="KW-1133">Transmembrane helix</keyword>
<dbReference type="Proteomes" id="UP001241603">
    <property type="component" value="Unassembled WGS sequence"/>
</dbReference>
<protein>
    <submittedName>
        <fullName evidence="2">Uncharacterized protein</fullName>
    </submittedName>
</protein>